<proteinExistence type="predicted"/>
<sequence length="58" mass="6884">MSETTAKILTRTDLRRALADWYADTWQQVSEQRIKEQADYMYDHYGITTDISLLEDPE</sequence>
<evidence type="ECO:0000313" key="2">
    <source>
        <dbReference type="Proteomes" id="UP000710815"/>
    </source>
</evidence>
<dbReference type="EMBL" id="JAFEJT020000004">
    <property type="protein sequence ID" value="MCH9274984.1"/>
    <property type="molecule type" value="Genomic_DNA"/>
</dbReference>
<name>A0ABS9VSU2_9BIFI</name>
<comment type="caution">
    <text evidence="1">The sequence shown here is derived from an EMBL/GenBank/DDBJ whole genome shotgun (WGS) entry which is preliminary data.</text>
</comment>
<keyword evidence="2" id="KW-1185">Reference proteome</keyword>
<dbReference type="RefSeq" id="WP_241512817.1">
    <property type="nucleotide sequence ID" value="NZ_JAFEJT020000004.1"/>
</dbReference>
<gene>
    <name evidence="1" type="ORF">JS533_001600</name>
</gene>
<reference evidence="1 2" key="1">
    <citation type="journal article" date="2021" name="Environ. Microbiol.">
        <title>Genetic insights into the dark matter of the mammalian gut microbiota through targeted genome reconstruction.</title>
        <authorList>
            <person name="Lugli G.A."/>
            <person name="Alessandri G."/>
            <person name="Milani C."/>
            <person name="Viappiani A."/>
            <person name="Fontana F."/>
            <person name="Tarracchini C."/>
            <person name="Mancabelli L."/>
            <person name="Argentini C."/>
            <person name="Ruiz L."/>
            <person name="Margolles A."/>
            <person name="van Sinderen D."/>
            <person name="Turroni F."/>
            <person name="Ventura M."/>
        </authorList>
    </citation>
    <scope>NUCLEOTIDE SEQUENCE [LARGE SCALE GENOMIC DNA]</scope>
    <source>
        <strain evidence="1 2">MA1</strain>
    </source>
</reference>
<protein>
    <submittedName>
        <fullName evidence="1">Uncharacterized protein</fullName>
    </submittedName>
</protein>
<reference evidence="1 2" key="2">
    <citation type="journal article" date="2021" name="Syst. Appl. Microbiol.">
        <title>Phylogenetic classification of ten novel species belonging to the genus Bifidobacterium comprising B. phasiani sp. nov., B. pongonis sp. nov., B. saguinibicoloris sp. nov., B. colobi sp. nov., B. simiiventris sp. nov., B. santillanense sp. nov., B. miconis sp. nov., B. amazonense sp. nov., B. pluvialisilvae sp. nov., and B. miconisargentati sp. nov.</title>
        <authorList>
            <person name="Lugli G.A."/>
            <person name="Calvete-Torre I."/>
            <person name="Alessandri G."/>
            <person name="Milani C."/>
            <person name="Turroni F."/>
            <person name="Laiolo P."/>
            <person name="Ossiprandi M.C."/>
            <person name="Margolles A."/>
            <person name="Ruiz L."/>
            <person name="Ventura M."/>
        </authorList>
    </citation>
    <scope>NUCLEOTIDE SEQUENCE [LARGE SCALE GENOMIC DNA]</scope>
    <source>
        <strain evidence="1 2">MA1</strain>
    </source>
</reference>
<organism evidence="1 2">
    <name type="scientific">Bifidobacterium amazonense</name>
    <dbReference type="NCBI Taxonomy" id="2809027"/>
    <lineage>
        <taxon>Bacteria</taxon>
        <taxon>Bacillati</taxon>
        <taxon>Actinomycetota</taxon>
        <taxon>Actinomycetes</taxon>
        <taxon>Bifidobacteriales</taxon>
        <taxon>Bifidobacteriaceae</taxon>
        <taxon>Bifidobacterium</taxon>
    </lineage>
</organism>
<evidence type="ECO:0000313" key="1">
    <source>
        <dbReference type="EMBL" id="MCH9274984.1"/>
    </source>
</evidence>
<accession>A0ABS9VSU2</accession>
<dbReference type="Proteomes" id="UP000710815">
    <property type="component" value="Unassembled WGS sequence"/>
</dbReference>